<evidence type="ECO:0000256" key="1">
    <source>
        <dbReference type="SAM" id="MobiDB-lite"/>
    </source>
</evidence>
<reference evidence="2" key="1">
    <citation type="journal article" date="2017" name="Gigascience">
        <title>The genome draft of coconut (Cocos nucifera).</title>
        <authorList>
            <person name="Xiao Y."/>
            <person name="Xu P."/>
            <person name="Fan H."/>
            <person name="Baudouin L."/>
            <person name="Xia W."/>
            <person name="Bocs S."/>
            <person name="Xu J."/>
            <person name="Li Q."/>
            <person name="Guo A."/>
            <person name="Zhou L."/>
            <person name="Li J."/>
            <person name="Wu Y."/>
            <person name="Ma Z."/>
            <person name="Armero A."/>
            <person name="Issali A.E."/>
            <person name="Liu N."/>
            <person name="Peng M."/>
            <person name="Yang Y."/>
        </authorList>
    </citation>
    <scope>NUCLEOTIDE SEQUENCE</scope>
    <source>
        <tissue evidence="2">Spear leaf of Hainan Tall coconut</tissue>
    </source>
</reference>
<feature type="region of interest" description="Disordered" evidence="1">
    <location>
        <begin position="98"/>
        <end position="128"/>
    </location>
</feature>
<protein>
    <submittedName>
        <fullName evidence="2">Uncharacterized protein</fullName>
    </submittedName>
</protein>
<accession>A0A8K0IPK7</accession>
<dbReference type="OrthoDB" id="745015at2759"/>
<gene>
    <name evidence="2" type="ORF">COCNU_11G000810</name>
</gene>
<feature type="region of interest" description="Disordered" evidence="1">
    <location>
        <begin position="49"/>
        <end position="71"/>
    </location>
</feature>
<dbReference type="EMBL" id="CM017882">
    <property type="protein sequence ID" value="KAG1363254.1"/>
    <property type="molecule type" value="Genomic_DNA"/>
</dbReference>
<sequence length="128" mass="13895">MSTGKNSKRKNQSICQNSTIIAANLVRASSLVLAEMALGPLADRNAKSTPIEASPVLQQDPTMRRVDNASRSTRYVMEPDYGNNVDMKAAKYIQKVRQQNRSDGGTAVNISDSCIPPPPSNKGAAYKR</sequence>
<feature type="compositionally biased region" description="Polar residues" evidence="1">
    <location>
        <begin position="98"/>
        <end position="112"/>
    </location>
</feature>
<organism evidence="2 3">
    <name type="scientific">Cocos nucifera</name>
    <name type="common">Coconut palm</name>
    <dbReference type="NCBI Taxonomy" id="13894"/>
    <lineage>
        <taxon>Eukaryota</taxon>
        <taxon>Viridiplantae</taxon>
        <taxon>Streptophyta</taxon>
        <taxon>Embryophyta</taxon>
        <taxon>Tracheophyta</taxon>
        <taxon>Spermatophyta</taxon>
        <taxon>Magnoliopsida</taxon>
        <taxon>Liliopsida</taxon>
        <taxon>Arecaceae</taxon>
        <taxon>Arecoideae</taxon>
        <taxon>Cocoseae</taxon>
        <taxon>Attaleinae</taxon>
        <taxon>Cocos</taxon>
    </lineage>
</organism>
<evidence type="ECO:0000313" key="2">
    <source>
        <dbReference type="EMBL" id="KAG1363254.1"/>
    </source>
</evidence>
<comment type="caution">
    <text evidence="2">The sequence shown here is derived from an EMBL/GenBank/DDBJ whole genome shotgun (WGS) entry which is preliminary data.</text>
</comment>
<keyword evidence="3" id="KW-1185">Reference proteome</keyword>
<evidence type="ECO:0000313" key="3">
    <source>
        <dbReference type="Proteomes" id="UP000797356"/>
    </source>
</evidence>
<name>A0A8K0IPK7_COCNU</name>
<proteinExistence type="predicted"/>
<dbReference type="Proteomes" id="UP000797356">
    <property type="component" value="Chromosome 11"/>
</dbReference>
<reference evidence="2" key="2">
    <citation type="submission" date="2019-07" db="EMBL/GenBank/DDBJ databases">
        <authorList>
            <person name="Yang Y."/>
            <person name="Bocs S."/>
            <person name="Baudouin L."/>
        </authorList>
    </citation>
    <scope>NUCLEOTIDE SEQUENCE</scope>
    <source>
        <tissue evidence="2">Spear leaf of Hainan Tall coconut</tissue>
    </source>
</reference>
<dbReference type="AlphaFoldDB" id="A0A8K0IPK7"/>